<dbReference type="GO" id="GO:0005615">
    <property type="term" value="C:extracellular space"/>
    <property type="evidence" value="ECO:0007669"/>
    <property type="project" value="TreeGrafter"/>
</dbReference>
<comment type="caution">
    <text evidence="3">Lacks conserved residue(s) required for the propagation of feature annotation.</text>
</comment>
<feature type="disulfide bond" evidence="3">
    <location>
        <begin position="17"/>
        <end position="34"/>
    </location>
</feature>
<evidence type="ECO:0000256" key="1">
    <source>
        <dbReference type="ARBA" id="ARBA00022536"/>
    </source>
</evidence>
<name>A0A9Q1ILT2_SYNKA</name>
<evidence type="ECO:0000259" key="5">
    <source>
        <dbReference type="PROSITE" id="PS50026"/>
    </source>
</evidence>
<dbReference type="GO" id="GO:0045840">
    <property type="term" value="P:positive regulation of mitotic nuclear division"/>
    <property type="evidence" value="ECO:0007669"/>
    <property type="project" value="TreeGrafter"/>
</dbReference>
<dbReference type="SUPFAM" id="SSF57196">
    <property type="entry name" value="EGF/Laminin"/>
    <property type="match status" value="1"/>
</dbReference>
<accession>A0A9Q1ILT2</accession>
<dbReference type="GO" id="GO:0008083">
    <property type="term" value="F:growth factor activity"/>
    <property type="evidence" value="ECO:0007669"/>
    <property type="project" value="TreeGrafter"/>
</dbReference>
<evidence type="ECO:0000256" key="2">
    <source>
        <dbReference type="ARBA" id="ARBA00023157"/>
    </source>
</evidence>
<evidence type="ECO:0000256" key="4">
    <source>
        <dbReference type="SAM" id="Phobius"/>
    </source>
</evidence>
<protein>
    <recommendedName>
        <fullName evidence="5">EGF-like domain-containing protein</fullName>
    </recommendedName>
</protein>
<proteinExistence type="predicted"/>
<dbReference type="PANTHER" id="PTHR10740">
    <property type="entry name" value="TRANSFORMING GROWTH FACTOR ALPHA"/>
    <property type="match status" value="1"/>
</dbReference>
<dbReference type="GO" id="GO:0005154">
    <property type="term" value="F:epidermal growth factor receptor binding"/>
    <property type="evidence" value="ECO:0007669"/>
    <property type="project" value="TreeGrafter"/>
</dbReference>
<dbReference type="Gene3D" id="2.10.25.10">
    <property type="entry name" value="Laminin"/>
    <property type="match status" value="1"/>
</dbReference>
<sequence length="147" mass="16527">MIAGHGEPCGDSDASYCLNGGTCLRIPSVSDPTCVCNSFFKGSRCNERQLFIISQNPERAGLIAAVAIVALLLLVMLAVVVYYACKMWRRKTKSPQNRKEYWRVAPRAWWIDRPLRGLIDELGRPLFLGDAAARSRLKRTLWLTGRD</sequence>
<evidence type="ECO:0000313" key="6">
    <source>
        <dbReference type="EMBL" id="KAJ8344563.1"/>
    </source>
</evidence>
<feature type="disulfide bond" evidence="3">
    <location>
        <begin position="36"/>
        <end position="45"/>
    </location>
</feature>
<dbReference type="GO" id="GO:0007173">
    <property type="term" value="P:epidermal growth factor receptor signaling pathway"/>
    <property type="evidence" value="ECO:0007669"/>
    <property type="project" value="TreeGrafter"/>
</dbReference>
<organism evidence="6 7">
    <name type="scientific">Synaphobranchus kaupii</name>
    <name type="common">Kaup's arrowtooth eel</name>
    <dbReference type="NCBI Taxonomy" id="118154"/>
    <lineage>
        <taxon>Eukaryota</taxon>
        <taxon>Metazoa</taxon>
        <taxon>Chordata</taxon>
        <taxon>Craniata</taxon>
        <taxon>Vertebrata</taxon>
        <taxon>Euteleostomi</taxon>
        <taxon>Actinopterygii</taxon>
        <taxon>Neopterygii</taxon>
        <taxon>Teleostei</taxon>
        <taxon>Anguilliformes</taxon>
        <taxon>Synaphobranchidae</taxon>
        <taxon>Synaphobranchus</taxon>
    </lineage>
</organism>
<keyword evidence="7" id="KW-1185">Reference proteome</keyword>
<keyword evidence="4" id="KW-0472">Membrane</keyword>
<keyword evidence="1 3" id="KW-0245">EGF-like domain</keyword>
<feature type="domain" description="EGF-like" evidence="5">
    <location>
        <begin position="5"/>
        <end position="46"/>
    </location>
</feature>
<keyword evidence="2 3" id="KW-1015">Disulfide bond</keyword>
<dbReference type="PROSITE" id="PS00022">
    <property type="entry name" value="EGF_1"/>
    <property type="match status" value="1"/>
</dbReference>
<dbReference type="InterPro" id="IPR000742">
    <property type="entry name" value="EGF"/>
</dbReference>
<reference evidence="6" key="1">
    <citation type="journal article" date="2023" name="Science">
        <title>Genome structures resolve the early diversification of teleost fishes.</title>
        <authorList>
            <person name="Parey E."/>
            <person name="Louis A."/>
            <person name="Montfort J."/>
            <person name="Bouchez O."/>
            <person name="Roques C."/>
            <person name="Iampietro C."/>
            <person name="Lluch J."/>
            <person name="Castinel A."/>
            <person name="Donnadieu C."/>
            <person name="Desvignes T."/>
            <person name="Floi Bucao C."/>
            <person name="Jouanno E."/>
            <person name="Wen M."/>
            <person name="Mejri S."/>
            <person name="Dirks R."/>
            <person name="Jansen H."/>
            <person name="Henkel C."/>
            <person name="Chen W.J."/>
            <person name="Zahm M."/>
            <person name="Cabau C."/>
            <person name="Klopp C."/>
            <person name="Thompson A.W."/>
            <person name="Robinson-Rechavi M."/>
            <person name="Braasch I."/>
            <person name="Lecointre G."/>
            <person name="Bobe J."/>
            <person name="Postlethwait J.H."/>
            <person name="Berthelot C."/>
            <person name="Roest Crollius H."/>
            <person name="Guiguen Y."/>
        </authorList>
    </citation>
    <scope>NUCLEOTIDE SEQUENCE</scope>
    <source>
        <strain evidence="6">WJC10195</strain>
    </source>
</reference>
<evidence type="ECO:0000313" key="7">
    <source>
        <dbReference type="Proteomes" id="UP001152622"/>
    </source>
</evidence>
<keyword evidence="4" id="KW-1133">Transmembrane helix</keyword>
<gene>
    <name evidence="6" type="ORF">SKAU_G00318920</name>
</gene>
<dbReference type="EMBL" id="JAINUF010000013">
    <property type="protein sequence ID" value="KAJ8344563.1"/>
    <property type="molecule type" value="Genomic_DNA"/>
</dbReference>
<evidence type="ECO:0000256" key="3">
    <source>
        <dbReference type="PROSITE-ProRule" id="PRU00076"/>
    </source>
</evidence>
<keyword evidence="4" id="KW-0812">Transmembrane</keyword>
<dbReference type="PANTHER" id="PTHR10740:SF15">
    <property type="entry name" value="EGF-LIKE DOMAIN-CONTAINING PROTEIN"/>
    <property type="match status" value="1"/>
</dbReference>
<dbReference type="PROSITE" id="PS50026">
    <property type="entry name" value="EGF_3"/>
    <property type="match status" value="1"/>
</dbReference>
<feature type="transmembrane region" description="Helical" evidence="4">
    <location>
        <begin position="60"/>
        <end position="85"/>
    </location>
</feature>
<comment type="caution">
    <text evidence="6">The sequence shown here is derived from an EMBL/GenBank/DDBJ whole genome shotgun (WGS) entry which is preliminary data.</text>
</comment>
<dbReference type="Proteomes" id="UP001152622">
    <property type="component" value="Chromosome 13"/>
</dbReference>
<dbReference type="AlphaFoldDB" id="A0A9Q1ILT2"/>
<dbReference type="OrthoDB" id="6162427at2759"/>
<dbReference type="GO" id="GO:0008284">
    <property type="term" value="P:positive regulation of cell population proliferation"/>
    <property type="evidence" value="ECO:0007669"/>
    <property type="project" value="TreeGrafter"/>
</dbReference>